<protein>
    <submittedName>
        <fullName evidence="8">Organic cation transporter protein</fullName>
    </submittedName>
</protein>
<dbReference type="Gene3D" id="1.20.1250.20">
    <property type="entry name" value="MFS general substrate transporter like domains"/>
    <property type="match status" value="1"/>
</dbReference>
<reference evidence="8" key="1">
    <citation type="submission" date="2025-08" db="UniProtKB">
        <authorList>
            <consortium name="RefSeq"/>
        </authorList>
    </citation>
    <scope>IDENTIFICATION</scope>
    <source>
        <tissue evidence="8">Thorax and Abdomen</tissue>
    </source>
</reference>
<feature type="transmembrane region" description="Helical" evidence="5">
    <location>
        <begin position="361"/>
        <end position="382"/>
    </location>
</feature>
<feature type="transmembrane region" description="Helical" evidence="5">
    <location>
        <begin position="414"/>
        <end position="439"/>
    </location>
</feature>
<evidence type="ECO:0000313" key="8">
    <source>
        <dbReference type="RefSeq" id="XP_015519767.2"/>
    </source>
</evidence>
<evidence type="ECO:0000259" key="6">
    <source>
        <dbReference type="PROSITE" id="PS50850"/>
    </source>
</evidence>
<keyword evidence="4 5" id="KW-0472">Membrane</keyword>
<feature type="transmembrane region" description="Helical" evidence="5">
    <location>
        <begin position="157"/>
        <end position="177"/>
    </location>
</feature>
<feature type="transmembrane region" description="Helical" evidence="5">
    <location>
        <begin position="129"/>
        <end position="150"/>
    </location>
</feature>
<evidence type="ECO:0000313" key="7">
    <source>
        <dbReference type="Proteomes" id="UP000829291"/>
    </source>
</evidence>
<name>A0A6J0BZR3_NEOLC</name>
<dbReference type="RefSeq" id="XP_015519767.2">
    <property type="nucleotide sequence ID" value="XM_015664281.2"/>
</dbReference>
<dbReference type="GeneID" id="107224285"/>
<evidence type="ECO:0000256" key="5">
    <source>
        <dbReference type="SAM" id="Phobius"/>
    </source>
</evidence>
<feature type="transmembrane region" description="Helical" evidence="5">
    <location>
        <begin position="216"/>
        <end position="238"/>
    </location>
</feature>
<feature type="transmembrane region" description="Helical" evidence="5">
    <location>
        <begin position="451"/>
        <end position="473"/>
    </location>
</feature>
<dbReference type="InterPro" id="IPR036259">
    <property type="entry name" value="MFS_trans_sf"/>
</dbReference>
<dbReference type="PROSITE" id="PS50850">
    <property type="entry name" value="MFS"/>
    <property type="match status" value="1"/>
</dbReference>
<gene>
    <name evidence="8" type="primary">LOC107224285</name>
</gene>
<dbReference type="OrthoDB" id="5141738at2759"/>
<feature type="transmembrane region" description="Helical" evidence="5">
    <location>
        <begin position="332"/>
        <end position="349"/>
    </location>
</feature>
<feature type="domain" description="Major facilitator superfamily (MFS) profile" evidence="6">
    <location>
        <begin position="87"/>
        <end position="504"/>
    </location>
</feature>
<organism evidence="8">
    <name type="scientific">Neodiprion lecontei</name>
    <name type="common">Redheaded pine sawfly</name>
    <dbReference type="NCBI Taxonomy" id="441921"/>
    <lineage>
        <taxon>Eukaryota</taxon>
        <taxon>Metazoa</taxon>
        <taxon>Ecdysozoa</taxon>
        <taxon>Arthropoda</taxon>
        <taxon>Hexapoda</taxon>
        <taxon>Insecta</taxon>
        <taxon>Pterygota</taxon>
        <taxon>Neoptera</taxon>
        <taxon>Endopterygota</taxon>
        <taxon>Hymenoptera</taxon>
        <taxon>Tenthredinoidea</taxon>
        <taxon>Diprionidae</taxon>
        <taxon>Diprioninae</taxon>
        <taxon>Neodiprion</taxon>
    </lineage>
</organism>
<evidence type="ECO:0000256" key="3">
    <source>
        <dbReference type="ARBA" id="ARBA00022989"/>
    </source>
</evidence>
<evidence type="ECO:0000256" key="2">
    <source>
        <dbReference type="ARBA" id="ARBA00022692"/>
    </source>
</evidence>
<feature type="transmembrane region" description="Helical" evidence="5">
    <location>
        <begin position="244"/>
        <end position="263"/>
    </location>
</feature>
<keyword evidence="3 5" id="KW-1133">Transmembrane helix</keyword>
<feature type="transmembrane region" description="Helical" evidence="5">
    <location>
        <begin position="389"/>
        <end position="408"/>
    </location>
</feature>
<dbReference type="PROSITE" id="PS00216">
    <property type="entry name" value="SUGAR_TRANSPORT_1"/>
    <property type="match status" value="1"/>
</dbReference>
<dbReference type="InterPro" id="IPR005828">
    <property type="entry name" value="MFS_sugar_transport-like"/>
</dbReference>
<dbReference type="Pfam" id="PF00083">
    <property type="entry name" value="Sugar_tr"/>
    <property type="match status" value="1"/>
</dbReference>
<dbReference type="PANTHER" id="PTHR24064">
    <property type="entry name" value="SOLUTE CARRIER FAMILY 22 MEMBER"/>
    <property type="match status" value="1"/>
</dbReference>
<feature type="transmembrane region" description="Helical" evidence="5">
    <location>
        <begin position="479"/>
        <end position="499"/>
    </location>
</feature>
<dbReference type="SUPFAM" id="SSF103473">
    <property type="entry name" value="MFS general substrate transporter"/>
    <property type="match status" value="1"/>
</dbReference>
<dbReference type="GO" id="GO:0022857">
    <property type="term" value="F:transmembrane transporter activity"/>
    <property type="evidence" value="ECO:0007669"/>
    <property type="project" value="InterPro"/>
</dbReference>
<evidence type="ECO:0000256" key="1">
    <source>
        <dbReference type="ARBA" id="ARBA00004141"/>
    </source>
</evidence>
<comment type="subcellular location">
    <subcellularLocation>
        <location evidence="1">Membrane</location>
        <topology evidence="1">Multi-pass membrane protein</topology>
    </subcellularLocation>
</comment>
<dbReference type="InParanoid" id="A0A6J0BZR3"/>
<sequence>MGHDNDIEELMLHMGDFGRYQAWQFFLHVISALTAGIHMMSLVMVAAVPDHRCAIPGIDTENFTAPWNSTEVLEAIPKKSDGVLHNCLIFEPGRNLTVECDSWVYDRTYYQSSRAIEWDLVCSQRWMGALSQCAYMLGVFAGAVCLGTMADKYGRKIIFYVSAVAQLVFGVTVALIPEYYTFLVVRFLYGIFGSAGAYITGFVLTMEIVGPSKRTICGVAFQAIFALGVMLVAAWGSLIKDRMWLQIVYGLHSVLLIGHWWLIDESPRWLWAQGRVKEAVAIIERGLRMNGNNMDIDVARYVSRAKASQRTKEERECGVLDLFRTPNLRKKSLNICLNWFANSIAYYGLSLSTGNLLGNPFLMLFLSGLVEIPSYVMIVNLMDRTGRRSLVSTLMILGGVCSIVAPYIPRDVNGGVFVVVVGMLGKFLIAGSFAITYNYSAELFPTVLRNTALGVGSMSARVSGAMTPMIILLDSLDPRVPSVIFGCLVLVSGFLALYLPETLDQPMPQTLEDGETFGVGDTCFTTCFGSRSRDKTTYDVALQDSDHKESSKDNAA</sequence>
<accession>A0A6J0BZR3</accession>
<dbReference type="InterPro" id="IPR020846">
    <property type="entry name" value="MFS_dom"/>
</dbReference>
<dbReference type="GO" id="GO:0016020">
    <property type="term" value="C:membrane"/>
    <property type="evidence" value="ECO:0007669"/>
    <property type="project" value="UniProtKB-SubCell"/>
</dbReference>
<keyword evidence="7" id="KW-1185">Reference proteome</keyword>
<dbReference type="InterPro" id="IPR005829">
    <property type="entry name" value="Sugar_transporter_CS"/>
</dbReference>
<dbReference type="CDD" id="cd17317">
    <property type="entry name" value="MFS_SLC22"/>
    <property type="match status" value="1"/>
</dbReference>
<evidence type="ECO:0000256" key="4">
    <source>
        <dbReference type="ARBA" id="ARBA00023136"/>
    </source>
</evidence>
<keyword evidence="2 5" id="KW-0812">Transmembrane</keyword>
<feature type="transmembrane region" description="Helical" evidence="5">
    <location>
        <begin position="183"/>
        <end position="204"/>
    </location>
</feature>
<dbReference type="KEGG" id="nlo:107224285"/>
<dbReference type="AlphaFoldDB" id="A0A6J0BZR3"/>
<feature type="transmembrane region" description="Helical" evidence="5">
    <location>
        <begin position="25"/>
        <end position="48"/>
    </location>
</feature>
<proteinExistence type="predicted"/>
<dbReference type="Proteomes" id="UP000829291">
    <property type="component" value="Chromosome 2"/>
</dbReference>